<feature type="domain" description="DUF4131" evidence="8">
    <location>
        <begin position="30"/>
        <end position="184"/>
    </location>
</feature>
<evidence type="ECO:0000259" key="7">
    <source>
        <dbReference type="Pfam" id="PF03772"/>
    </source>
</evidence>
<dbReference type="eggNOG" id="COG0658">
    <property type="taxonomic scope" value="Bacteria"/>
</dbReference>
<keyword evidence="10" id="KW-1185">Reference proteome</keyword>
<feature type="transmembrane region" description="Helical" evidence="6">
    <location>
        <begin position="379"/>
        <end position="402"/>
    </location>
</feature>
<dbReference type="InterPro" id="IPR025405">
    <property type="entry name" value="DUF4131"/>
</dbReference>
<dbReference type="OrthoDB" id="9761531at2"/>
<keyword evidence="2" id="KW-1003">Cell membrane</keyword>
<evidence type="ECO:0000256" key="6">
    <source>
        <dbReference type="SAM" id="Phobius"/>
    </source>
</evidence>
<feature type="transmembrane region" description="Helical" evidence="6">
    <location>
        <begin position="247"/>
        <end position="266"/>
    </location>
</feature>
<dbReference type="Proteomes" id="UP000019402">
    <property type="component" value="Unassembled WGS sequence"/>
</dbReference>
<dbReference type="NCBIfam" id="TIGR00360">
    <property type="entry name" value="ComEC_N-term"/>
    <property type="match status" value="1"/>
</dbReference>
<feature type="transmembrane region" description="Helical" evidence="6">
    <location>
        <begin position="438"/>
        <end position="454"/>
    </location>
</feature>
<comment type="subcellular location">
    <subcellularLocation>
        <location evidence="1">Cell membrane</location>
        <topology evidence="1">Multi-pass membrane protein</topology>
    </subcellularLocation>
</comment>
<accession>W7Y5U9</accession>
<dbReference type="EMBL" id="BAMD01000016">
    <property type="protein sequence ID" value="GAF02973.1"/>
    <property type="molecule type" value="Genomic_DNA"/>
</dbReference>
<feature type="domain" description="ComEC/Rec2-related protein" evidence="7">
    <location>
        <begin position="227"/>
        <end position="494"/>
    </location>
</feature>
<dbReference type="AlphaFoldDB" id="W7Y5U9"/>
<dbReference type="PANTHER" id="PTHR30619">
    <property type="entry name" value="DNA INTERNALIZATION/COMPETENCE PROTEIN COMEC/REC2"/>
    <property type="match status" value="1"/>
</dbReference>
<keyword evidence="5 6" id="KW-0472">Membrane</keyword>
<organism evidence="9 10">
    <name type="scientific">Saccharicrinis fermentans DSM 9555 = JCM 21142</name>
    <dbReference type="NCBI Taxonomy" id="869213"/>
    <lineage>
        <taxon>Bacteria</taxon>
        <taxon>Pseudomonadati</taxon>
        <taxon>Bacteroidota</taxon>
        <taxon>Bacteroidia</taxon>
        <taxon>Marinilabiliales</taxon>
        <taxon>Marinilabiliaceae</taxon>
        <taxon>Saccharicrinis</taxon>
    </lineage>
</organism>
<evidence type="ECO:0000256" key="3">
    <source>
        <dbReference type="ARBA" id="ARBA00022692"/>
    </source>
</evidence>
<feature type="transmembrane region" description="Helical" evidence="6">
    <location>
        <begin position="408"/>
        <end position="431"/>
    </location>
</feature>
<keyword evidence="3 6" id="KW-0812">Transmembrane</keyword>
<feature type="transmembrane region" description="Helical" evidence="6">
    <location>
        <begin position="325"/>
        <end position="343"/>
    </location>
</feature>
<dbReference type="GO" id="GO:0005886">
    <property type="term" value="C:plasma membrane"/>
    <property type="evidence" value="ECO:0007669"/>
    <property type="project" value="UniProtKB-SubCell"/>
</dbReference>
<evidence type="ECO:0000256" key="1">
    <source>
        <dbReference type="ARBA" id="ARBA00004651"/>
    </source>
</evidence>
<reference evidence="9 10" key="1">
    <citation type="journal article" date="2014" name="Genome Announc.">
        <title>Draft Genome Sequence of Cytophaga fermentans JCM 21142T, a Facultative Anaerobe Isolated from Marine Mud.</title>
        <authorList>
            <person name="Starns D."/>
            <person name="Oshima K."/>
            <person name="Suda W."/>
            <person name="Iino T."/>
            <person name="Yuki M."/>
            <person name="Inoue J."/>
            <person name="Kitamura K."/>
            <person name="Iida T."/>
            <person name="Darby A."/>
            <person name="Hattori M."/>
            <person name="Ohkuma M."/>
        </authorList>
    </citation>
    <scope>NUCLEOTIDE SEQUENCE [LARGE SCALE GENOMIC DNA]</scope>
    <source>
        <strain evidence="9 10">JCM 21142</strain>
    </source>
</reference>
<dbReference type="STRING" id="869213.GCA_000517085_02376"/>
<evidence type="ECO:0000313" key="10">
    <source>
        <dbReference type="Proteomes" id="UP000019402"/>
    </source>
</evidence>
<feature type="transmembrane region" description="Helical" evidence="6">
    <location>
        <begin position="500"/>
        <end position="520"/>
    </location>
</feature>
<dbReference type="PANTHER" id="PTHR30619:SF1">
    <property type="entry name" value="RECOMBINATION PROTEIN 2"/>
    <property type="match status" value="1"/>
</dbReference>
<evidence type="ECO:0000256" key="2">
    <source>
        <dbReference type="ARBA" id="ARBA00022475"/>
    </source>
</evidence>
<gene>
    <name evidence="9" type="ORF">JCM21142_41625</name>
</gene>
<evidence type="ECO:0000256" key="5">
    <source>
        <dbReference type="ARBA" id="ARBA00023136"/>
    </source>
</evidence>
<name>W7Y5U9_9BACT</name>
<feature type="transmembrane region" description="Helical" evidence="6">
    <location>
        <begin position="474"/>
        <end position="493"/>
    </location>
</feature>
<evidence type="ECO:0000259" key="8">
    <source>
        <dbReference type="Pfam" id="PF13567"/>
    </source>
</evidence>
<evidence type="ECO:0000313" key="9">
    <source>
        <dbReference type="EMBL" id="GAF02973.1"/>
    </source>
</evidence>
<evidence type="ECO:0000256" key="4">
    <source>
        <dbReference type="ARBA" id="ARBA00022989"/>
    </source>
</evidence>
<feature type="transmembrane region" description="Helical" evidence="6">
    <location>
        <begin position="349"/>
        <end position="372"/>
    </location>
</feature>
<keyword evidence="4 6" id="KW-1133">Transmembrane helix</keyword>
<protein>
    <submittedName>
        <fullName evidence="9">ComEC family competence protein</fullName>
    </submittedName>
</protein>
<comment type="caution">
    <text evidence="9">The sequence shown here is derived from an EMBL/GenBank/DDBJ whole genome shotgun (WGS) entry which is preliminary data.</text>
</comment>
<dbReference type="InterPro" id="IPR004477">
    <property type="entry name" value="ComEC_N"/>
</dbReference>
<dbReference type="Pfam" id="PF13567">
    <property type="entry name" value="DUF4131"/>
    <property type="match status" value="1"/>
</dbReference>
<feature type="transmembrane region" description="Helical" evidence="6">
    <location>
        <begin position="61"/>
        <end position="78"/>
    </location>
</feature>
<sequence>MNTFSYSAFPFVRLLLPFLAGRVLSLFYTPSFLCYLLVFLLSILVIVSLSRSLVIPYSKGWMVGVVIFVVILALGFISKPNDYFDVSLIGQNHVYKGVVKQVVKSTDDRQSLILTIGNVDSSALYYFNVLMYLKNEPAQALLPGDQIAFYARLGDMKYTGNPFAFEYAEYMKGKGIRGQFFLENENVLRLGRVFSLNRIFYQTRQKAEAKLRHLPLNTEEFAIVSALVLGDKSMLDYQTKANFSRAGAIHVLSISGLHVGIVFIMLTSLMGQIGKGTVALLKALVVILVLWFYAAISGMSPSVTRATLMFSVFVVAKWKSHQYSIYHSMAIAAFVILVINPYAVIHAGFWLSFMAVGSIVYFYPLVNGWMYFSSPWAKYIWSLIAVSVSAQVGTLALSLYLFDFFPTWFVLSNILVIPLLPMMLVGSILVVVFPADSILVLLLGESLVAMFRYLNQVTAWVGSLPFAQYVGLQLDFYQVLVFYAMLACFIMWQQLKKGKYLVYVLLFLLVGLVGLTVSRFNRYHEKIFVVHQIKGKTAVTLTAFNKCECWINQPLAPQEVDYVLWPLALHQHAPSISYRRVDSLMLSPICNSGKNILMVNGKSDVGRLIDHADVIVFTAKSKLYQIKEWLNKADKQVLVFDASFSYSQCKYLRKEVQNRSLNAHFVTLDGAFVIAI</sequence>
<proteinExistence type="predicted"/>
<dbReference type="InterPro" id="IPR052159">
    <property type="entry name" value="Competence_DNA_uptake"/>
</dbReference>
<dbReference type="Pfam" id="PF03772">
    <property type="entry name" value="Competence"/>
    <property type="match status" value="1"/>
</dbReference>
<feature type="transmembrane region" description="Helical" evidence="6">
    <location>
        <begin position="26"/>
        <end position="49"/>
    </location>
</feature>
<dbReference type="RefSeq" id="WP_027471990.1">
    <property type="nucleotide sequence ID" value="NZ_BAMD01000016.1"/>
</dbReference>
<feature type="transmembrane region" description="Helical" evidence="6">
    <location>
        <begin position="278"/>
        <end position="296"/>
    </location>
</feature>